<sequence length="264" mass="27090">MRLLTLARDLQRRKARERQGLFVAEGIRTVEELLAAPLRPRGAVVSDALDATPRGVALRERIAAAGIPLLEVTARDFATAADTDAPQGVLMVAEQPVLALDALRERLPASDVRLLVLDGVQDPGNVGTILRSAAGLGAAAVVALPGTVDLWSAKVVRSAMGAQFRLSTVGDTVEALDAFLAAERIVLWGADGAGAPVGALASTAPDRLAVAVGNEGAGLSAALRGRAAGLVAVPSTGLVESLNVAVAASILLYELRPASLRRPA</sequence>
<dbReference type="InterPro" id="IPR029026">
    <property type="entry name" value="tRNA_m1G_MTases_N"/>
</dbReference>
<evidence type="ECO:0000256" key="2">
    <source>
        <dbReference type="ARBA" id="ARBA00022603"/>
    </source>
</evidence>
<keyword evidence="6" id="KW-1185">Reference proteome</keyword>
<dbReference type="InterPro" id="IPR013123">
    <property type="entry name" value="SpoU_subst-bd"/>
</dbReference>
<dbReference type="SUPFAM" id="SSF75217">
    <property type="entry name" value="alpha/beta knot"/>
    <property type="match status" value="1"/>
</dbReference>
<dbReference type="GO" id="GO:0008173">
    <property type="term" value="F:RNA methyltransferase activity"/>
    <property type="evidence" value="ECO:0007669"/>
    <property type="project" value="InterPro"/>
</dbReference>
<reference evidence="5" key="1">
    <citation type="submission" date="2022-08" db="EMBL/GenBank/DDBJ databases">
        <title>Draft genome sequencing of Roseisolibacter agri AW1220.</title>
        <authorList>
            <person name="Tobiishi Y."/>
            <person name="Tonouchi A."/>
        </authorList>
    </citation>
    <scope>NUCLEOTIDE SEQUENCE</scope>
    <source>
        <strain evidence="5">AW1220</strain>
    </source>
</reference>
<dbReference type="SUPFAM" id="SSF55315">
    <property type="entry name" value="L30e-like"/>
    <property type="match status" value="1"/>
</dbReference>
<comment type="caution">
    <text evidence="5">The sequence shown here is derived from an EMBL/GenBank/DDBJ whole genome shotgun (WGS) entry which is preliminary data.</text>
</comment>
<dbReference type="Pfam" id="PF22435">
    <property type="entry name" value="MRM3-like_sub_bind"/>
    <property type="match status" value="1"/>
</dbReference>
<gene>
    <name evidence="5" type="ORF">rosag_45690</name>
</gene>
<name>A0AA37QFR2_9BACT</name>
<dbReference type="Proteomes" id="UP001161325">
    <property type="component" value="Unassembled WGS sequence"/>
</dbReference>
<dbReference type="Pfam" id="PF00588">
    <property type="entry name" value="SpoU_methylase"/>
    <property type="match status" value="1"/>
</dbReference>
<proteinExistence type="inferred from homology"/>
<evidence type="ECO:0000313" key="6">
    <source>
        <dbReference type="Proteomes" id="UP001161325"/>
    </source>
</evidence>
<dbReference type="InterPro" id="IPR029028">
    <property type="entry name" value="Alpha/beta_knot_MTases"/>
</dbReference>
<dbReference type="InterPro" id="IPR051259">
    <property type="entry name" value="rRNA_Methyltransferase"/>
</dbReference>
<evidence type="ECO:0000256" key="1">
    <source>
        <dbReference type="ARBA" id="ARBA00007228"/>
    </source>
</evidence>
<dbReference type="GO" id="GO:0003723">
    <property type="term" value="F:RNA binding"/>
    <property type="evidence" value="ECO:0007669"/>
    <property type="project" value="InterPro"/>
</dbReference>
<evidence type="ECO:0000259" key="4">
    <source>
        <dbReference type="SMART" id="SM00967"/>
    </source>
</evidence>
<organism evidence="5 6">
    <name type="scientific">Roseisolibacter agri</name>
    <dbReference type="NCBI Taxonomy" id="2014610"/>
    <lineage>
        <taxon>Bacteria</taxon>
        <taxon>Pseudomonadati</taxon>
        <taxon>Gemmatimonadota</taxon>
        <taxon>Gemmatimonadia</taxon>
        <taxon>Gemmatimonadales</taxon>
        <taxon>Gemmatimonadaceae</taxon>
        <taxon>Roseisolibacter</taxon>
    </lineage>
</organism>
<comment type="similarity">
    <text evidence="1">Belongs to the class IV-like SAM-binding methyltransferase superfamily. RNA methyltransferase TrmH family.</text>
</comment>
<feature type="domain" description="RNA 2-O ribose methyltransferase substrate binding" evidence="4">
    <location>
        <begin position="23"/>
        <end position="99"/>
    </location>
</feature>
<protein>
    <submittedName>
        <fullName evidence="5">tRNA/rRNA methyltransferase SpoU</fullName>
    </submittedName>
</protein>
<evidence type="ECO:0000256" key="3">
    <source>
        <dbReference type="ARBA" id="ARBA00022679"/>
    </source>
</evidence>
<dbReference type="SMART" id="SM00967">
    <property type="entry name" value="SpoU_sub_bind"/>
    <property type="match status" value="1"/>
</dbReference>
<dbReference type="RefSeq" id="WP_284352482.1">
    <property type="nucleotide sequence ID" value="NZ_BRXS01000007.1"/>
</dbReference>
<keyword evidence="3" id="KW-0808">Transferase</keyword>
<dbReference type="Gene3D" id="3.40.1280.10">
    <property type="match status" value="1"/>
</dbReference>
<dbReference type="EMBL" id="BRXS01000007">
    <property type="protein sequence ID" value="GLC28056.1"/>
    <property type="molecule type" value="Genomic_DNA"/>
</dbReference>
<dbReference type="CDD" id="cd18095">
    <property type="entry name" value="SpoU-like_rRNA-MTase"/>
    <property type="match status" value="1"/>
</dbReference>
<dbReference type="InterPro" id="IPR053888">
    <property type="entry name" value="MRM3-like_sub_bind"/>
</dbReference>
<dbReference type="GO" id="GO:0005737">
    <property type="term" value="C:cytoplasm"/>
    <property type="evidence" value="ECO:0007669"/>
    <property type="project" value="UniProtKB-ARBA"/>
</dbReference>
<dbReference type="AlphaFoldDB" id="A0AA37QFR2"/>
<dbReference type="GO" id="GO:0032259">
    <property type="term" value="P:methylation"/>
    <property type="evidence" value="ECO:0007669"/>
    <property type="project" value="UniProtKB-KW"/>
</dbReference>
<dbReference type="Gene3D" id="3.30.1330.30">
    <property type="match status" value="1"/>
</dbReference>
<dbReference type="PANTHER" id="PTHR43191:SF2">
    <property type="entry name" value="RRNA METHYLTRANSFERASE 3, MITOCHONDRIAL"/>
    <property type="match status" value="1"/>
</dbReference>
<dbReference type="InterPro" id="IPR029064">
    <property type="entry name" value="Ribosomal_eL30-like_sf"/>
</dbReference>
<dbReference type="PANTHER" id="PTHR43191">
    <property type="entry name" value="RRNA METHYLTRANSFERASE 3"/>
    <property type="match status" value="1"/>
</dbReference>
<evidence type="ECO:0000313" key="5">
    <source>
        <dbReference type="EMBL" id="GLC28056.1"/>
    </source>
</evidence>
<dbReference type="GO" id="GO:0006396">
    <property type="term" value="P:RNA processing"/>
    <property type="evidence" value="ECO:0007669"/>
    <property type="project" value="InterPro"/>
</dbReference>
<accession>A0AA37QFR2</accession>
<dbReference type="InterPro" id="IPR001537">
    <property type="entry name" value="SpoU_MeTrfase"/>
</dbReference>
<keyword evidence="2 5" id="KW-0489">Methyltransferase</keyword>